<evidence type="ECO:0000313" key="4">
    <source>
        <dbReference type="Proteomes" id="UP000659697"/>
    </source>
</evidence>
<dbReference type="PANTHER" id="PTHR30469:SF29">
    <property type="entry name" value="BLR2860 PROTEIN"/>
    <property type="match status" value="1"/>
</dbReference>
<name>A0ABQ3KSQ9_9ALTE</name>
<comment type="caution">
    <text evidence="3">The sequence shown here is derived from an EMBL/GenBank/DDBJ whole genome shotgun (WGS) entry which is preliminary data.</text>
</comment>
<dbReference type="Gene3D" id="2.40.30.170">
    <property type="match status" value="1"/>
</dbReference>
<dbReference type="InterPro" id="IPR058792">
    <property type="entry name" value="Beta-barrel_RND_2"/>
</dbReference>
<keyword evidence="4" id="KW-1185">Reference proteome</keyword>
<dbReference type="EMBL" id="BNAO01000001">
    <property type="protein sequence ID" value="GHG58888.1"/>
    <property type="molecule type" value="Genomic_DNA"/>
</dbReference>
<dbReference type="Pfam" id="PF25954">
    <property type="entry name" value="Beta-barrel_RND_2"/>
    <property type="match status" value="1"/>
</dbReference>
<evidence type="ECO:0000256" key="1">
    <source>
        <dbReference type="ARBA" id="ARBA00009477"/>
    </source>
</evidence>
<dbReference type="NCBIfam" id="TIGR01730">
    <property type="entry name" value="RND_mfp"/>
    <property type="match status" value="1"/>
</dbReference>
<dbReference type="PANTHER" id="PTHR30469">
    <property type="entry name" value="MULTIDRUG RESISTANCE PROTEIN MDTA"/>
    <property type="match status" value="1"/>
</dbReference>
<comment type="similarity">
    <text evidence="1">Belongs to the membrane fusion protein (MFP) (TC 8.A.1) family.</text>
</comment>
<accession>A0ABQ3KSQ9</accession>
<dbReference type="Proteomes" id="UP000659697">
    <property type="component" value="Unassembled WGS sequence"/>
</dbReference>
<organism evidence="3 4">
    <name type="scientific">Alishewanella longhuensis</name>
    <dbReference type="NCBI Taxonomy" id="1091037"/>
    <lineage>
        <taxon>Bacteria</taxon>
        <taxon>Pseudomonadati</taxon>
        <taxon>Pseudomonadota</taxon>
        <taxon>Gammaproteobacteria</taxon>
        <taxon>Alteromonadales</taxon>
        <taxon>Alteromonadaceae</taxon>
        <taxon>Alishewanella</taxon>
    </lineage>
</organism>
<reference evidence="4" key="1">
    <citation type="journal article" date="2019" name="Int. J. Syst. Evol. Microbiol.">
        <title>The Global Catalogue of Microorganisms (GCM) 10K type strain sequencing project: providing services to taxonomists for standard genome sequencing and annotation.</title>
        <authorList>
            <consortium name="The Broad Institute Genomics Platform"/>
            <consortium name="The Broad Institute Genome Sequencing Center for Infectious Disease"/>
            <person name="Wu L."/>
            <person name="Ma J."/>
        </authorList>
    </citation>
    <scope>NUCLEOTIDE SEQUENCE [LARGE SCALE GENOMIC DNA]</scope>
    <source>
        <strain evidence="4">CGMCC 1.7003</strain>
    </source>
</reference>
<sequence>MVYAERYSSASDSPPAGVAEPISLSRVQTRLSEAQDYRTQLTLQGQLIPWHDLEIKALETGIVTNLFKTEGDQVNADESLLQLSDEGRSARLAQATALLELRRSELAGAQTLKQRQLISDTELSRVRNELKLAENIFIEAQLSIDHSLPKAPFNGILARRFVEPGELVQKGTRLFQLVAIDKLRAQAQVPQQQVGQLRLGQQVTITLLDGSVLTGILSFISPTADSATRSYLIEAEVQNPNFLPLSGASASLQVHLESIPAHAISPALLKLDKRGKLGVYAVRENLVTFYPVAIADTNDNVAWVTGLPRQVELITLGAGFVNPDQFVTVTREGAE</sequence>
<gene>
    <name evidence="3" type="ORF">GCM10010919_00930</name>
</gene>
<dbReference type="Gene3D" id="2.40.50.100">
    <property type="match status" value="1"/>
</dbReference>
<evidence type="ECO:0000259" key="2">
    <source>
        <dbReference type="Pfam" id="PF25954"/>
    </source>
</evidence>
<dbReference type="SUPFAM" id="SSF111369">
    <property type="entry name" value="HlyD-like secretion proteins"/>
    <property type="match status" value="1"/>
</dbReference>
<feature type="domain" description="CusB-like beta-barrel" evidence="2">
    <location>
        <begin position="186"/>
        <end position="253"/>
    </location>
</feature>
<dbReference type="InterPro" id="IPR006143">
    <property type="entry name" value="RND_pump_MFP"/>
</dbReference>
<protein>
    <recommendedName>
        <fullName evidence="2">CusB-like beta-barrel domain-containing protein</fullName>
    </recommendedName>
</protein>
<dbReference type="Gene3D" id="1.10.287.470">
    <property type="entry name" value="Helix hairpin bin"/>
    <property type="match status" value="1"/>
</dbReference>
<evidence type="ECO:0000313" key="3">
    <source>
        <dbReference type="EMBL" id="GHG58888.1"/>
    </source>
</evidence>
<proteinExistence type="inferred from homology"/>